<evidence type="ECO:0000259" key="11">
    <source>
        <dbReference type="PROSITE" id="PS50105"/>
    </source>
</evidence>
<dbReference type="PANTHER" id="PTHR12247">
    <property type="entry name" value="POLYCOMB GROUP PROTEIN"/>
    <property type="match status" value="1"/>
</dbReference>
<keyword evidence="5" id="KW-0862">Zinc</keyword>
<dbReference type="GO" id="GO:0003682">
    <property type="term" value="F:chromatin binding"/>
    <property type="evidence" value="ECO:0007669"/>
    <property type="project" value="TreeGrafter"/>
</dbReference>
<feature type="compositionally biased region" description="Low complexity" evidence="9">
    <location>
        <begin position="625"/>
        <end position="663"/>
    </location>
</feature>
<feature type="compositionally biased region" description="Basic residues" evidence="9">
    <location>
        <begin position="593"/>
        <end position="602"/>
    </location>
</feature>
<keyword evidence="10" id="KW-0732">Signal</keyword>
<dbReference type="Ensembl" id="ENSNBRT00000012541.1">
    <property type="protein sequence ID" value="ENSNBRP00000012190.1"/>
    <property type="gene ID" value="ENSNBRG00000009433.1"/>
</dbReference>
<dbReference type="SMART" id="SM00454">
    <property type="entry name" value="SAM"/>
    <property type="match status" value="1"/>
</dbReference>
<feature type="chain" id="PRO_5018600083" evidence="10">
    <location>
        <begin position="25"/>
        <end position="745"/>
    </location>
</feature>
<dbReference type="STRING" id="32507.ENSNBRP00000012190"/>
<evidence type="ECO:0000256" key="6">
    <source>
        <dbReference type="ARBA" id="ARBA00023125"/>
    </source>
</evidence>
<dbReference type="GO" id="GO:0042393">
    <property type="term" value="F:histone binding"/>
    <property type="evidence" value="ECO:0007669"/>
    <property type="project" value="TreeGrafter"/>
</dbReference>
<evidence type="ECO:0000256" key="4">
    <source>
        <dbReference type="ARBA" id="ARBA00022771"/>
    </source>
</evidence>
<dbReference type="InterPro" id="IPR038603">
    <property type="entry name" value="Znf_FCS_sf"/>
</dbReference>
<keyword evidence="7" id="KW-0539">Nucleus</keyword>
<evidence type="ECO:0000313" key="13">
    <source>
        <dbReference type="Ensembl" id="ENSNBRP00000012190.1"/>
    </source>
</evidence>
<dbReference type="PANTHER" id="PTHR12247:SF86">
    <property type="entry name" value="POLYHOMEOTIC-LIKE PROTEIN 2"/>
    <property type="match status" value="1"/>
</dbReference>
<feature type="region of interest" description="Disordered" evidence="9">
    <location>
        <begin position="590"/>
        <end position="677"/>
    </location>
</feature>
<evidence type="ECO:0000256" key="3">
    <source>
        <dbReference type="ARBA" id="ARBA00022723"/>
    </source>
</evidence>
<dbReference type="GO" id="GO:0035102">
    <property type="term" value="C:PRC1 complex"/>
    <property type="evidence" value="ECO:0007669"/>
    <property type="project" value="TreeGrafter"/>
</dbReference>
<evidence type="ECO:0000256" key="2">
    <source>
        <dbReference type="ARBA" id="ARBA00022473"/>
    </source>
</evidence>
<accession>A0A3Q4GR08</accession>
<dbReference type="SUPFAM" id="SSF47769">
    <property type="entry name" value="SAM/Pointed domain"/>
    <property type="match status" value="1"/>
</dbReference>
<dbReference type="PROSITE" id="PS51024">
    <property type="entry name" value="ZF_FCS"/>
    <property type="match status" value="1"/>
</dbReference>
<dbReference type="Proteomes" id="UP000261580">
    <property type="component" value="Unassembled WGS sequence"/>
</dbReference>
<feature type="region of interest" description="Disordered" evidence="9">
    <location>
        <begin position="314"/>
        <end position="348"/>
    </location>
</feature>
<dbReference type="OMA" id="EGCAGRD"/>
<feature type="domain" description="SAM" evidence="11">
    <location>
        <begin position="681"/>
        <end position="745"/>
    </location>
</feature>
<dbReference type="InterPro" id="IPR001660">
    <property type="entry name" value="SAM"/>
</dbReference>
<dbReference type="FunFam" id="1.10.150.50:FF:000011">
    <property type="entry name" value="Polyhomeotic-like protein 2 isoform 1"/>
    <property type="match status" value="1"/>
</dbReference>
<name>A0A3Q4GR08_NEOBR</name>
<evidence type="ECO:0000256" key="1">
    <source>
        <dbReference type="ARBA" id="ARBA00004123"/>
    </source>
</evidence>
<reference evidence="13" key="1">
    <citation type="submission" date="2025-08" db="UniProtKB">
        <authorList>
            <consortium name="Ensembl"/>
        </authorList>
    </citation>
    <scope>IDENTIFICATION</scope>
</reference>
<evidence type="ECO:0000256" key="10">
    <source>
        <dbReference type="SAM" id="SignalP"/>
    </source>
</evidence>
<feature type="signal peptide" evidence="10">
    <location>
        <begin position="1"/>
        <end position="24"/>
    </location>
</feature>
<reference evidence="13" key="2">
    <citation type="submission" date="2025-09" db="UniProtKB">
        <authorList>
            <consortium name="Ensembl"/>
        </authorList>
    </citation>
    <scope>IDENTIFICATION</scope>
</reference>
<feature type="compositionally biased region" description="Polar residues" evidence="9">
    <location>
        <begin position="318"/>
        <end position="328"/>
    </location>
</feature>
<protein>
    <submittedName>
        <fullName evidence="13">Polyhomeotic homolog 2b (Drosophila)</fullName>
    </submittedName>
</protein>
<organism evidence="13 14">
    <name type="scientific">Neolamprologus brichardi</name>
    <name type="common">Fairy cichlid</name>
    <name type="synonym">Lamprologus brichardi</name>
    <dbReference type="NCBI Taxonomy" id="32507"/>
    <lineage>
        <taxon>Eukaryota</taxon>
        <taxon>Metazoa</taxon>
        <taxon>Chordata</taxon>
        <taxon>Craniata</taxon>
        <taxon>Vertebrata</taxon>
        <taxon>Euteleostomi</taxon>
        <taxon>Actinopterygii</taxon>
        <taxon>Neopterygii</taxon>
        <taxon>Teleostei</taxon>
        <taxon>Neoteleostei</taxon>
        <taxon>Acanthomorphata</taxon>
        <taxon>Ovalentaria</taxon>
        <taxon>Cichlomorphae</taxon>
        <taxon>Cichliformes</taxon>
        <taxon>Cichlidae</taxon>
        <taxon>African cichlids</taxon>
        <taxon>Pseudocrenilabrinae</taxon>
        <taxon>Lamprologini</taxon>
        <taxon>Neolamprologus</taxon>
    </lineage>
</organism>
<evidence type="ECO:0000256" key="7">
    <source>
        <dbReference type="ARBA" id="ARBA00023242"/>
    </source>
</evidence>
<dbReference type="Pfam" id="PF21319">
    <property type="entry name" value="zf-FCS_1"/>
    <property type="match status" value="1"/>
</dbReference>
<dbReference type="GO" id="GO:0003677">
    <property type="term" value="F:DNA binding"/>
    <property type="evidence" value="ECO:0007669"/>
    <property type="project" value="UniProtKB-KW"/>
</dbReference>
<keyword evidence="14" id="KW-1185">Reference proteome</keyword>
<dbReference type="CDD" id="cd09577">
    <property type="entry name" value="SAM_Ph1_2_3"/>
    <property type="match status" value="1"/>
</dbReference>
<dbReference type="GO" id="GO:0045892">
    <property type="term" value="P:negative regulation of DNA-templated transcription"/>
    <property type="evidence" value="ECO:0007669"/>
    <property type="project" value="TreeGrafter"/>
</dbReference>
<keyword evidence="4 8" id="KW-0863">Zinc-finger</keyword>
<dbReference type="Gene3D" id="1.10.150.50">
    <property type="entry name" value="Transcription Factor, Ets-1"/>
    <property type="match status" value="1"/>
</dbReference>
<dbReference type="AlphaFoldDB" id="A0A3Q4GR08"/>
<feature type="region of interest" description="Disordered" evidence="9">
    <location>
        <begin position="194"/>
        <end position="258"/>
    </location>
</feature>
<evidence type="ECO:0000256" key="9">
    <source>
        <dbReference type="SAM" id="MobiDB-lite"/>
    </source>
</evidence>
<dbReference type="Pfam" id="PF16616">
    <property type="entry name" value="PHC2_SAM_assoc"/>
    <property type="match status" value="1"/>
</dbReference>
<dbReference type="InterPro" id="IPR050548">
    <property type="entry name" value="PcG_chromatin_remod_factors"/>
</dbReference>
<dbReference type="InterPro" id="IPR013761">
    <property type="entry name" value="SAM/pointed_sf"/>
</dbReference>
<proteinExistence type="predicted"/>
<evidence type="ECO:0000256" key="5">
    <source>
        <dbReference type="ARBA" id="ARBA00022833"/>
    </source>
</evidence>
<comment type="subcellular location">
    <subcellularLocation>
        <location evidence="1">Nucleus</location>
    </subcellularLocation>
</comment>
<feature type="compositionally biased region" description="Polar residues" evidence="9">
    <location>
        <begin position="450"/>
        <end position="469"/>
    </location>
</feature>
<dbReference type="GO" id="GO:0008270">
    <property type="term" value="F:zinc ion binding"/>
    <property type="evidence" value="ECO:0007669"/>
    <property type="project" value="UniProtKB-KW"/>
</dbReference>
<feature type="compositionally biased region" description="Polar residues" evidence="9">
    <location>
        <begin position="228"/>
        <end position="247"/>
    </location>
</feature>
<feature type="region of interest" description="Disordered" evidence="9">
    <location>
        <begin position="388"/>
        <end position="474"/>
    </location>
</feature>
<feature type="compositionally biased region" description="Pro residues" evidence="9">
    <location>
        <begin position="332"/>
        <end position="342"/>
    </location>
</feature>
<evidence type="ECO:0000256" key="8">
    <source>
        <dbReference type="PROSITE-ProRule" id="PRU00367"/>
    </source>
</evidence>
<evidence type="ECO:0000259" key="12">
    <source>
        <dbReference type="PROSITE" id="PS51024"/>
    </source>
</evidence>
<feature type="compositionally biased region" description="Low complexity" evidence="9">
    <location>
        <begin position="195"/>
        <end position="207"/>
    </location>
</feature>
<feature type="domain" description="FCS-type" evidence="12">
    <location>
        <begin position="539"/>
        <end position="573"/>
    </location>
</feature>
<keyword evidence="3" id="KW-0479">Metal-binding</keyword>
<dbReference type="GeneTree" id="ENSGT00940000154964"/>
<dbReference type="InterPro" id="IPR012313">
    <property type="entry name" value="Znf_FCS"/>
</dbReference>
<dbReference type="Pfam" id="PF00536">
    <property type="entry name" value="SAM_1"/>
    <property type="match status" value="1"/>
</dbReference>
<dbReference type="PROSITE" id="PS50105">
    <property type="entry name" value="SAM_DOMAIN"/>
    <property type="match status" value="1"/>
</dbReference>
<keyword evidence="6" id="KW-0238">DNA-binding</keyword>
<keyword evidence="2" id="KW-0217">Developmental protein</keyword>
<dbReference type="Gene3D" id="3.30.60.160">
    <property type="match status" value="1"/>
</dbReference>
<dbReference type="Bgee" id="ENSNBRG00000009433">
    <property type="expression patterns" value="Expressed in testis and 5 other cell types or tissues"/>
</dbReference>
<sequence length="745" mass="79966">MFFLNWSFFCTCFYLQVFQQALHRQPNTAAQYLQQMYAAQQQHLMLQTAALQQQHSLSLAAVQQASIAAGRQSSSQNGTSSQQTGSTQATINLTTSPAAAQLISRAQNISSTPTTISQQAVLLGSPSSPTLTPTQAQMYLRAQMAQVQVARSLGRAVPLSPQLIFTPAATVTAVQSDSSTQASSQNQVQNLAIRGQQGATTSSSQTQMPQALSLKQAPVPIQPASLIKNPSQGTQASAGGKTSSLDSPSEGGKKGDSAAVTEVRAINMSRSVTAVNAQPLLAPAYTQIQPHSLVQQHKQQQQFVVQQSQGSQRTTGQLLQTASVQPSQHPVPVLPKPAPHQPSTPSQQATIFHSTISPHALHSSLNHAKAQPVQLTAINLQIQPTASRLLQESKDKPTSLVVRETSSPSQPSKPVEQSKVDSATPAVQQQGGGTAKRPSAAVGTPPPAMTSGNESEAPTVTGSTPQNGENKPPQAIVKPQVLTHVIEGFVIQEGAEPFPVCVSAQSQQYWQTNMINNPKPAPSPVYTPAGNCQQANTYPLLLLPKLTCEYCGWVDFAYTFKGSKRFCSVVCAKRYNVGCTKRIGLFRPERNKPANRWRRRSQGRPSIEAKKQKLALSPQQTQGGSVSSPHPSQPSQEESSPCSDMSSYEEPPSPLSAASSGPLAPAPAPAQRFVPNDPTKWNVEEVYEFIRSLPGCQEIADEFRSQEIDGQALLLLKEDHLMSTMNIKLGPALKIFARINMLKDS</sequence>
<evidence type="ECO:0000313" key="14">
    <source>
        <dbReference type="Proteomes" id="UP000261580"/>
    </source>
</evidence>